<feature type="domain" description="PIN" evidence="1">
    <location>
        <begin position="6"/>
        <end position="123"/>
    </location>
</feature>
<evidence type="ECO:0000259" key="1">
    <source>
        <dbReference type="Pfam" id="PF01850"/>
    </source>
</evidence>
<organism evidence="2 3">
    <name type="scientific">Haloplanus rubicundus</name>
    <dbReference type="NCBI Taxonomy" id="1547898"/>
    <lineage>
        <taxon>Archaea</taxon>
        <taxon>Methanobacteriati</taxon>
        <taxon>Methanobacteriota</taxon>
        <taxon>Stenosarchaea group</taxon>
        <taxon>Halobacteria</taxon>
        <taxon>Halobacteriales</taxon>
        <taxon>Haloferacaceae</taxon>
        <taxon>Haloplanus</taxon>
    </lineage>
</organism>
<dbReference type="Gene3D" id="3.40.50.1010">
    <property type="entry name" value="5'-nuclease"/>
    <property type="match status" value="1"/>
</dbReference>
<name>A0A345E1F8_9EURY</name>
<dbReference type="AlphaFoldDB" id="A0A345E1F8"/>
<dbReference type="SUPFAM" id="SSF88723">
    <property type="entry name" value="PIN domain-like"/>
    <property type="match status" value="1"/>
</dbReference>
<dbReference type="InterPro" id="IPR002716">
    <property type="entry name" value="PIN_dom"/>
</dbReference>
<dbReference type="Proteomes" id="UP000253273">
    <property type="component" value="Chromosome"/>
</dbReference>
<dbReference type="GeneID" id="37282917"/>
<accession>A0A345E1F8</accession>
<dbReference type="KEGG" id="haj:DU500_05990"/>
<evidence type="ECO:0000313" key="2">
    <source>
        <dbReference type="EMBL" id="AXG06030.1"/>
    </source>
</evidence>
<proteinExistence type="predicted"/>
<reference evidence="2 3" key="1">
    <citation type="submission" date="2018-07" db="EMBL/GenBank/DDBJ databases">
        <title>Genome sequences of Haloplanus sp. CBA1113.</title>
        <authorList>
            <person name="Kim Y.B."/>
            <person name="Roh S.W."/>
        </authorList>
    </citation>
    <scope>NUCLEOTIDE SEQUENCE [LARGE SCALE GENOMIC DNA]</scope>
    <source>
        <strain evidence="2 3">CBA1113</strain>
    </source>
</reference>
<evidence type="ECO:0000313" key="3">
    <source>
        <dbReference type="Proteomes" id="UP000253273"/>
    </source>
</evidence>
<sequence length="134" mass="14965">MDGAIAIDAEPLIAYYWDEPGADAVEEVIDAVERGHINGWINTVTCTEVRYVCGRDDPETAQQYVSRLRDWFDIVTAEAVWERAAACKQAHRIALGDAFTIATAMEKNAVMYCGADDDFDGIDVDIRRFRDEGV</sequence>
<dbReference type="RefSeq" id="WP_114585176.1">
    <property type="nucleotide sequence ID" value="NZ_CP031150.1"/>
</dbReference>
<keyword evidence="3" id="KW-1185">Reference proteome</keyword>
<dbReference type="EMBL" id="CP031150">
    <property type="protein sequence ID" value="AXG06030.1"/>
    <property type="molecule type" value="Genomic_DNA"/>
</dbReference>
<dbReference type="InterPro" id="IPR029060">
    <property type="entry name" value="PIN-like_dom_sf"/>
</dbReference>
<dbReference type="Pfam" id="PF01850">
    <property type="entry name" value="PIN"/>
    <property type="match status" value="1"/>
</dbReference>
<protein>
    <submittedName>
        <fullName evidence="2">Type II toxin-antitoxin system VapC family toxin</fullName>
    </submittedName>
</protein>
<gene>
    <name evidence="2" type="ORF">DU500_05990</name>
</gene>
<dbReference type="OrthoDB" id="220712at2157"/>